<dbReference type="Proteomes" id="UP000829354">
    <property type="component" value="Chromosome I"/>
</dbReference>
<evidence type="ECO:0000256" key="1">
    <source>
        <dbReference type="SAM" id="Coils"/>
    </source>
</evidence>
<accession>A0AAE9E2N2</accession>
<dbReference type="InterPro" id="IPR045860">
    <property type="entry name" value="Snake_toxin-like_sf"/>
</dbReference>
<dbReference type="PANTHER" id="PTHR21749:SF6">
    <property type="entry name" value="ACTIVIN_RECP DOMAIN-CONTAINING PROTEIN"/>
    <property type="match status" value="1"/>
</dbReference>
<keyword evidence="1" id="KW-0175">Coiled coil</keyword>
<evidence type="ECO:0000256" key="2">
    <source>
        <dbReference type="SAM" id="MobiDB-lite"/>
    </source>
</evidence>
<sequence length="469" mass="52606">MRRPSSNATFTSDVLRKPVQITADPRVYKGSVFANRRLAHDRVIGVIREQLNTILPRVPVPRKSNPPSSLLPALSSKTRFTSTYLPEISSRNGSALCVSIDKTRGSKSFAAAKFMPVPSTKPGTTQQLAKDSSQFPVKVVVNFEQAPAPDLYGKTSIRRHSKYGVQSQTATPPSSSRPVYPIVDSGVQTDDSFDQQFEDLVKELANSAIEMATINLEAENTINSMRKTAEATEHELRAVARKQNIESAEWKRKMDEKDNELETWKQQEADAREAQLLAQATYEEITRRTLNNLQIMERNSKRSIGLDTRDIVATKEKLVIATADVENDFLPFLFNSAEQSYKIHMLQTRVNCSLRSNQRNYRQERCYTGFTYLKAQSVGTSKETCSSPNDYCYNMTADLTSLNNVKKGGCSSTRCIIARNKCVTQSVGGTQLQFCCCNTGDLCNSKLTNMSFFEKTKQRAKDFLDMLRG</sequence>
<dbReference type="EMBL" id="CP092620">
    <property type="protein sequence ID" value="UMM12939.1"/>
    <property type="molecule type" value="Genomic_DNA"/>
</dbReference>
<dbReference type="SUPFAM" id="SSF57302">
    <property type="entry name" value="Snake toxin-like"/>
    <property type="match status" value="1"/>
</dbReference>
<name>A0AAE9E2N2_CAEBR</name>
<organism evidence="3 4">
    <name type="scientific">Caenorhabditis briggsae</name>
    <dbReference type="NCBI Taxonomy" id="6238"/>
    <lineage>
        <taxon>Eukaryota</taxon>
        <taxon>Metazoa</taxon>
        <taxon>Ecdysozoa</taxon>
        <taxon>Nematoda</taxon>
        <taxon>Chromadorea</taxon>
        <taxon>Rhabditida</taxon>
        <taxon>Rhabditina</taxon>
        <taxon>Rhabditomorpha</taxon>
        <taxon>Rhabditoidea</taxon>
        <taxon>Rhabditidae</taxon>
        <taxon>Peloderinae</taxon>
        <taxon>Caenorhabditis</taxon>
    </lineage>
</organism>
<dbReference type="AlphaFoldDB" id="A0AAE9E2N2"/>
<feature type="region of interest" description="Disordered" evidence="2">
    <location>
        <begin position="158"/>
        <end position="180"/>
    </location>
</feature>
<proteinExistence type="predicted"/>
<evidence type="ECO:0000313" key="3">
    <source>
        <dbReference type="EMBL" id="UMM12939.1"/>
    </source>
</evidence>
<feature type="coiled-coil region" evidence="1">
    <location>
        <begin position="215"/>
        <end position="274"/>
    </location>
</feature>
<reference evidence="3 4" key="1">
    <citation type="submission" date="2022-04" db="EMBL/GenBank/DDBJ databases">
        <title>Chromosome-level reference genomes for two strains of Caenorhabditis briggsae: an improved platform for comparative genomics.</title>
        <authorList>
            <person name="Stevens L."/>
            <person name="Andersen E."/>
        </authorList>
    </citation>
    <scope>NUCLEOTIDE SEQUENCE [LARGE SCALE GENOMIC DNA]</scope>
    <source>
        <strain evidence="3">VX34</strain>
        <tissue evidence="3">Whole-organism</tissue>
    </source>
</reference>
<keyword evidence="4" id="KW-1185">Reference proteome</keyword>
<evidence type="ECO:0000313" key="4">
    <source>
        <dbReference type="Proteomes" id="UP000829354"/>
    </source>
</evidence>
<protein>
    <submittedName>
        <fullName evidence="3">Uncharacterized protein</fullName>
    </submittedName>
</protein>
<dbReference type="PANTHER" id="PTHR21749">
    <property type="entry name" value="PRION-LIKE- Q/N-RICH -DOMAIN-BEARING PROTEIN PROTEIN 24"/>
    <property type="match status" value="1"/>
</dbReference>
<feature type="compositionally biased region" description="Polar residues" evidence="2">
    <location>
        <begin position="164"/>
        <end position="177"/>
    </location>
</feature>
<gene>
    <name evidence="3" type="ORF">L5515_001465</name>
</gene>